<feature type="non-terminal residue" evidence="1">
    <location>
        <position position="1"/>
    </location>
</feature>
<dbReference type="EMBL" id="BTSX01000005">
    <property type="protein sequence ID" value="GMT02117.1"/>
    <property type="molecule type" value="Genomic_DNA"/>
</dbReference>
<gene>
    <name evidence="1" type="ORF">PENTCL1PPCAC_24291</name>
</gene>
<dbReference type="Proteomes" id="UP001432027">
    <property type="component" value="Unassembled WGS sequence"/>
</dbReference>
<comment type="caution">
    <text evidence="1">The sequence shown here is derived from an EMBL/GenBank/DDBJ whole genome shotgun (WGS) entry which is preliminary data.</text>
</comment>
<sequence>HFLLPLNSLLQCLVHLDSHSFLNRCHLLRYFLLDFNSGSLHHSLPHDRGPLVKFCLQSISDTKNVVLLEENSQFCVIEDIHFSFGSGMRVSVHARLERFLSFRCLRGGWLRSFLTRLSDL</sequence>
<organism evidence="1 2">
    <name type="scientific">Pristionchus entomophagus</name>
    <dbReference type="NCBI Taxonomy" id="358040"/>
    <lineage>
        <taxon>Eukaryota</taxon>
        <taxon>Metazoa</taxon>
        <taxon>Ecdysozoa</taxon>
        <taxon>Nematoda</taxon>
        <taxon>Chromadorea</taxon>
        <taxon>Rhabditida</taxon>
        <taxon>Rhabditina</taxon>
        <taxon>Diplogasteromorpha</taxon>
        <taxon>Diplogasteroidea</taxon>
        <taxon>Neodiplogasteridae</taxon>
        <taxon>Pristionchus</taxon>
    </lineage>
</organism>
<protein>
    <submittedName>
        <fullName evidence="1">Uncharacterized protein</fullName>
    </submittedName>
</protein>
<proteinExistence type="predicted"/>
<keyword evidence="2" id="KW-1185">Reference proteome</keyword>
<evidence type="ECO:0000313" key="1">
    <source>
        <dbReference type="EMBL" id="GMT02117.1"/>
    </source>
</evidence>
<accession>A0AAV5U6G2</accession>
<name>A0AAV5U6G2_9BILA</name>
<dbReference type="AlphaFoldDB" id="A0AAV5U6G2"/>
<evidence type="ECO:0000313" key="2">
    <source>
        <dbReference type="Proteomes" id="UP001432027"/>
    </source>
</evidence>
<reference evidence="1" key="1">
    <citation type="submission" date="2023-10" db="EMBL/GenBank/DDBJ databases">
        <title>Genome assembly of Pristionchus species.</title>
        <authorList>
            <person name="Yoshida K."/>
            <person name="Sommer R.J."/>
        </authorList>
    </citation>
    <scope>NUCLEOTIDE SEQUENCE</scope>
    <source>
        <strain evidence="1">RS0144</strain>
    </source>
</reference>
<feature type="non-terminal residue" evidence="1">
    <location>
        <position position="120"/>
    </location>
</feature>